<evidence type="ECO:0000313" key="3">
    <source>
        <dbReference type="EMBL" id="TXC72904.1"/>
    </source>
</evidence>
<evidence type="ECO:0000256" key="1">
    <source>
        <dbReference type="ARBA" id="ARBA00001526"/>
    </source>
</evidence>
<dbReference type="Proteomes" id="UP000321250">
    <property type="component" value="Unassembled WGS sequence"/>
</dbReference>
<dbReference type="AlphaFoldDB" id="A0A5C6UKG9"/>
<name>A0A5C6UKG9_9SPHN</name>
<keyword evidence="3" id="KW-0378">Hydrolase</keyword>
<gene>
    <name evidence="3" type="ORF">FSB78_11965</name>
</gene>
<dbReference type="InterPro" id="IPR012338">
    <property type="entry name" value="Beta-lactam/transpept-like"/>
</dbReference>
<feature type="domain" description="Beta-lactamase class A catalytic" evidence="2">
    <location>
        <begin position="175"/>
        <end position="282"/>
    </location>
</feature>
<dbReference type="PANTHER" id="PTHR35333:SF5">
    <property type="entry name" value="CONSERVED LIPOPROTEIN LPQF-RELATED"/>
    <property type="match status" value="1"/>
</dbReference>
<dbReference type="PANTHER" id="PTHR35333">
    <property type="entry name" value="BETA-LACTAMASE"/>
    <property type="match status" value="1"/>
</dbReference>
<evidence type="ECO:0000313" key="4">
    <source>
        <dbReference type="Proteomes" id="UP000321250"/>
    </source>
</evidence>
<keyword evidence="4" id="KW-1185">Reference proteome</keyword>
<reference evidence="3 4" key="1">
    <citation type="journal article" date="2013" name="Antonie Van Leeuwenhoek">
        <title>Sphingomonas ginsenosidivorax sp. nov., with the ability to transform ginsenosides.</title>
        <authorList>
            <person name="Jin X.F."/>
            <person name="Kim J.K."/>
            <person name="Liu Q.M."/>
            <person name="Kang M.S."/>
            <person name="He D."/>
            <person name="Jin F.X."/>
            <person name="Kim S.C."/>
            <person name="Im W.T."/>
        </authorList>
    </citation>
    <scope>NUCLEOTIDE SEQUENCE [LARGE SCALE GENOMIC DNA]</scope>
    <source>
        <strain evidence="3 4">KHI67</strain>
    </source>
</reference>
<dbReference type="EMBL" id="VOQR01000001">
    <property type="protein sequence ID" value="TXC72904.1"/>
    <property type="molecule type" value="Genomic_DNA"/>
</dbReference>
<dbReference type="GO" id="GO:0030655">
    <property type="term" value="P:beta-lactam antibiotic catabolic process"/>
    <property type="evidence" value="ECO:0007669"/>
    <property type="project" value="InterPro"/>
</dbReference>
<sequence>MLRAAAERLETQELIARLVALLLALLPIAAAAQAPGVTADPILLRRADALVGILATGGDYDRYFAESFRTKVPREQLATLAGQLRAALGAPQTVESLKATTAWSADLVIGYERGTAAVTLALDPAAPHLATGLLVTGTGMRDDTLDKVTAAFRALPGASGFGLYALGEAAPTPIAGYRADAAAPIGSAFKLWVLDETARQVAAGTRHWAEVVPLGTRSLPSGVLQGWPAGTPVTLQTLATMMVSISDNTATDTLMAVLGRAAIDARAVANGGSAPVLTTREAFAVKSDPALTTAWTAATPPARRALLESRKAEIAAAPLDASVFGGKPVAIDSVEWFASPLAMAGVLDRLRKADNPVRAILGVNAGVDSATAGRFRYIGYKGGSEPGVIALNFVVQARDGRWYAATGNWHRADDQVSELRFSGLMTRLLALVAAR</sequence>
<comment type="caution">
    <text evidence="3">The sequence shown here is derived from an EMBL/GenBank/DDBJ whole genome shotgun (WGS) entry which is preliminary data.</text>
</comment>
<dbReference type="InterPro" id="IPR000871">
    <property type="entry name" value="Beta-lactam_class-A"/>
</dbReference>
<dbReference type="Gene3D" id="3.40.710.10">
    <property type="entry name" value="DD-peptidase/beta-lactamase superfamily"/>
    <property type="match status" value="1"/>
</dbReference>
<dbReference type="Pfam" id="PF13354">
    <property type="entry name" value="Beta-lactamase2"/>
    <property type="match status" value="1"/>
</dbReference>
<proteinExistence type="predicted"/>
<dbReference type="OrthoDB" id="108135at2"/>
<dbReference type="SUPFAM" id="SSF56601">
    <property type="entry name" value="beta-lactamase/transpeptidase-like"/>
    <property type="match status" value="1"/>
</dbReference>
<dbReference type="InterPro" id="IPR045155">
    <property type="entry name" value="Beta-lactam_cat"/>
</dbReference>
<accession>A0A5C6UKG9</accession>
<evidence type="ECO:0000259" key="2">
    <source>
        <dbReference type="Pfam" id="PF13354"/>
    </source>
</evidence>
<dbReference type="GO" id="GO:0046677">
    <property type="term" value="P:response to antibiotic"/>
    <property type="evidence" value="ECO:0007669"/>
    <property type="project" value="InterPro"/>
</dbReference>
<organism evidence="3 4">
    <name type="scientific">Sphingomonas ginsenosidivorax</name>
    <dbReference type="NCBI Taxonomy" id="862135"/>
    <lineage>
        <taxon>Bacteria</taxon>
        <taxon>Pseudomonadati</taxon>
        <taxon>Pseudomonadota</taxon>
        <taxon>Alphaproteobacteria</taxon>
        <taxon>Sphingomonadales</taxon>
        <taxon>Sphingomonadaceae</taxon>
        <taxon>Sphingomonas</taxon>
    </lineage>
</organism>
<protein>
    <submittedName>
        <fullName evidence="3">Serine hydrolase</fullName>
    </submittedName>
</protein>
<dbReference type="GO" id="GO:0008800">
    <property type="term" value="F:beta-lactamase activity"/>
    <property type="evidence" value="ECO:0007669"/>
    <property type="project" value="UniProtKB-EC"/>
</dbReference>
<comment type="catalytic activity">
    <reaction evidence="1">
        <text>a beta-lactam + H2O = a substituted beta-amino acid</text>
        <dbReference type="Rhea" id="RHEA:20401"/>
        <dbReference type="ChEBI" id="CHEBI:15377"/>
        <dbReference type="ChEBI" id="CHEBI:35627"/>
        <dbReference type="ChEBI" id="CHEBI:140347"/>
        <dbReference type="EC" id="3.5.2.6"/>
    </reaction>
</comment>